<evidence type="ECO:0000313" key="1">
    <source>
        <dbReference type="EMBL" id="AXE37733.1"/>
    </source>
</evidence>
<dbReference type="Proteomes" id="UP000251995">
    <property type="component" value="Chromosome"/>
</dbReference>
<dbReference type="OrthoDB" id="3721385at2"/>
<name>A0A344UR35_9ACTN</name>
<evidence type="ECO:0000313" key="2">
    <source>
        <dbReference type="Proteomes" id="UP000251995"/>
    </source>
</evidence>
<dbReference type="KEGG" id="acij:JS278_00540"/>
<dbReference type="RefSeq" id="WP_114043859.1">
    <property type="nucleotide sequence ID" value="NZ_CP025198.1"/>
</dbReference>
<dbReference type="AlphaFoldDB" id="A0A344UR35"/>
<organism evidence="1 2">
    <name type="scientific">Acidipropionibacterium virtanenii</name>
    <dbReference type="NCBI Taxonomy" id="2057246"/>
    <lineage>
        <taxon>Bacteria</taxon>
        <taxon>Bacillati</taxon>
        <taxon>Actinomycetota</taxon>
        <taxon>Actinomycetes</taxon>
        <taxon>Propionibacteriales</taxon>
        <taxon>Propionibacteriaceae</taxon>
        <taxon>Acidipropionibacterium</taxon>
    </lineage>
</organism>
<sequence>MDAVSTQQGLEHAVAAGGSVIHVDSPADVDLWLPRRGVSLFDGGAMIHVHGRSRIVLADGTAIAHDEATVTCGPDAVVSAADRVTVFGSGVVNASGDAHVIADGSASVTAWDRVHVELTGAATATVSGEVIVDAAHDSRVRAGGLAQVGLRDDAMCLVRGMAPDGGVRVTSLDAVWEAEEGKVCSASGDVSTLADPYTWCRMFHVGITGGVATVFKAVDAFWTTARAARAGVFYRPGTLPQAPDWVDDDVAGHGLHFSPTPFQAREVVRSCARVVSCGVLVAELRPVSDDVCKAPRVVRACEVVDE</sequence>
<dbReference type="EMBL" id="CP025198">
    <property type="protein sequence ID" value="AXE37733.1"/>
    <property type="molecule type" value="Genomic_DNA"/>
</dbReference>
<gene>
    <name evidence="1" type="ORF">JS278_00540</name>
</gene>
<reference evidence="1 2" key="1">
    <citation type="submission" date="2017-12" db="EMBL/GenBank/DDBJ databases">
        <title>The whole genome sequence of the Acidipropionibacterium virtanenii sp. nov. type strain JS278.</title>
        <authorList>
            <person name="Laine P."/>
            <person name="Deptula P."/>
            <person name="Varmanen P."/>
            <person name="Auvinen P."/>
        </authorList>
    </citation>
    <scope>NUCLEOTIDE SEQUENCE [LARGE SCALE GENOMIC DNA]</scope>
    <source>
        <strain evidence="1 2">JS278</strain>
    </source>
</reference>
<keyword evidence="2" id="KW-1185">Reference proteome</keyword>
<protein>
    <submittedName>
        <fullName evidence="1">Uncharacterized protein</fullName>
    </submittedName>
</protein>
<dbReference type="SUPFAM" id="SSF69349">
    <property type="entry name" value="Phage fibre proteins"/>
    <property type="match status" value="1"/>
</dbReference>
<accession>A0A344UR35</accession>
<proteinExistence type="predicted"/>